<evidence type="ECO:0000256" key="4">
    <source>
        <dbReference type="ARBA" id="ARBA00023125"/>
    </source>
</evidence>
<dbReference type="Pfam" id="PF00486">
    <property type="entry name" value="Trans_reg_C"/>
    <property type="match status" value="1"/>
</dbReference>
<evidence type="ECO:0000256" key="6">
    <source>
        <dbReference type="PROSITE-ProRule" id="PRU01091"/>
    </source>
</evidence>
<keyword evidence="9" id="KW-1185">Reference proteome</keyword>
<evidence type="ECO:0000256" key="2">
    <source>
        <dbReference type="ARBA" id="ARBA00023012"/>
    </source>
</evidence>
<dbReference type="Proteomes" id="UP000003639">
    <property type="component" value="Unassembled WGS sequence"/>
</dbReference>
<comment type="caution">
    <text evidence="8">The sequence shown here is derived from an EMBL/GenBank/DDBJ whole genome shotgun (WGS) entry which is preliminary data.</text>
</comment>
<feature type="DNA-binding region" description="OmpR/PhoB-type" evidence="6">
    <location>
        <begin position="48"/>
        <end position="142"/>
    </location>
</feature>
<dbReference type="eggNOG" id="COG0745">
    <property type="taxonomic scope" value="Bacteria"/>
</dbReference>
<keyword evidence="4 6" id="KW-0238">DNA-binding</keyword>
<dbReference type="PANTHER" id="PTHR48111">
    <property type="entry name" value="REGULATOR OF RPOS"/>
    <property type="match status" value="1"/>
</dbReference>
<gene>
    <name evidence="8" type="ORF">BACCAP_03421</name>
</gene>
<protein>
    <submittedName>
        <fullName evidence="8">Transcriptional regulatory protein, C-terminal domain protein</fullName>
    </submittedName>
</protein>
<dbReference type="GO" id="GO:0032993">
    <property type="term" value="C:protein-DNA complex"/>
    <property type="evidence" value="ECO:0007669"/>
    <property type="project" value="TreeGrafter"/>
</dbReference>
<keyword evidence="5" id="KW-0804">Transcription</keyword>
<dbReference type="AlphaFoldDB" id="A6NYX0"/>
<accession>A6NYX0</accession>
<reference evidence="8 9" key="1">
    <citation type="submission" date="2007-04" db="EMBL/GenBank/DDBJ databases">
        <authorList>
            <person name="Fulton L."/>
            <person name="Clifton S."/>
            <person name="Fulton B."/>
            <person name="Xu J."/>
            <person name="Minx P."/>
            <person name="Pepin K.H."/>
            <person name="Johnson M."/>
            <person name="Thiruvilangam P."/>
            <person name="Bhonagiri V."/>
            <person name="Nash W.E."/>
            <person name="Mardis E.R."/>
            <person name="Wilson R.K."/>
        </authorList>
    </citation>
    <scope>NUCLEOTIDE SEQUENCE [LARGE SCALE GENOMIC DNA]</scope>
    <source>
        <strain evidence="8 9">ATCC 29799</strain>
    </source>
</reference>
<dbReference type="EMBL" id="AAXG02000032">
    <property type="protein sequence ID" value="EDM98619.1"/>
    <property type="molecule type" value="Genomic_DNA"/>
</dbReference>
<evidence type="ECO:0000256" key="3">
    <source>
        <dbReference type="ARBA" id="ARBA00023015"/>
    </source>
</evidence>
<evidence type="ECO:0000313" key="8">
    <source>
        <dbReference type="EMBL" id="EDM98619.1"/>
    </source>
</evidence>
<feature type="domain" description="OmpR/PhoB-type" evidence="7">
    <location>
        <begin position="48"/>
        <end position="142"/>
    </location>
</feature>
<dbReference type="PANTHER" id="PTHR48111:SF1">
    <property type="entry name" value="TWO-COMPONENT RESPONSE REGULATOR ORR33"/>
    <property type="match status" value="1"/>
</dbReference>
<dbReference type="InterPro" id="IPR036388">
    <property type="entry name" value="WH-like_DNA-bd_sf"/>
</dbReference>
<dbReference type="GO" id="GO:0000976">
    <property type="term" value="F:transcription cis-regulatory region binding"/>
    <property type="evidence" value="ECO:0007669"/>
    <property type="project" value="TreeGrafter"/>
</dbReference>
<dbReference type="GO" id="GO:0000156">
    <property type="term" value="F:phosphorelay response regulator activity"/>
    <property type="evidence" value="ECO:0007669"/>
    <property type="project" value="TreeGrafter"/>
</dbReference>
<dbReference type="Gene3D" id="1.10.10.10">
    <property type="entry name" value="Winged helix-like DNA-binding domain superfamily/Winged helix DNA-binding domain"/>
    <property type="match status" value="1"/>
</dbReference>
<dbReference type="PROSITE" id="PS51755">
    <property type="entry name" value="OMPR_PHOB"/>
    <property type="match status" value="1"/>
</dbReference>
<dbReference type="InterPro" id="IPR039420">
    <property type="entry name" value="WalR-like"/>
</dbReference>
<dbReference type="GO" id="GO:0006355">
    <property type="term" value="P:regulation of DNA-templated transcription"/>
    <property type="evidence" value="ECO:0007669"/>
    <property type="project" value="InterPro"/>
</dbReference>
<keyword evidence="1" id="KW-0597">Phosphoprotein</keyword>
<dbReference type="STRING" id="411467.BACCAP_03421"/>
<dbReference type="CDD" id="cd00383">
    <property type="entry name" value="trans_reg_C"/>
    <property type="match status" value="1"/>
</dbReference>
<evidence type="ECO:0000256" key="5">
    <source>
        <dbReference type="ARBA" id="ARBA00023163"/>
    </source>
</evidence>
<evidence type="ECO:0000259" key="7">
    <source>
        <dbReference type="PROSITE" id="PS51755"/>
    </source>
</evidence>
<organism evidence="8 9">
    <name type="scientific">Pseudoflavonifractor capillosus ATCC 29799</name>
    <dbReference type="NCBI Taxonomy" id="411467"/>
    <lineage>
        <taxon>Bacteria</taxon>
        <taxon>Bacillati</taxon>
        <taxon>Bacillota</taxon>
        <taxon>Clostridia</taxon>
        <taxon>Eubacteriales</taxon>
        <taxon>Oscillospiraceae</taxon>
        <taxon>Pseudoflavonifractor</taxon>
    </lineage>
</organism>
<keyword evidence="3" id="KW-0805">Transcription regulation</keyword>
<dbReference type="SUPFAM" id="SSF46894">
    <property type="entry name" value="C-terminal effector domain of the bipartite response regulators"/>
    <property type="match status" value="1"/>
</dbReference>
<dbReference type="OrthoDB" id="9787103at2"/>
<dbReference type="InterPro" id="IPR001867">
    <property type="entry name" value="OmpR/PhoB-type_DNA-bd"/>
</dbReference>
<name>A6NYX0_9FIRM</name>
<sequence length="143" mass="15721">MYSLIKGGDPHGKFIILSFSDGEDAIFVNTVTALASVADFSTVTASADAPLLFGSLQIDPQRRQVWQTGQTVELTPMEFDILLLLARRPGQVFSARQIYEAVAADTYDASWTGISSMVYKLRRKLGAGIIETVRGHGYRFTTK</sequence>
<reference evidence="8 9" key="2">
    <citation type="submission" date="2007-06" db="EMBL/GenBank/DDBJ databases">
        <title>Draft genome sequence of Pseudoflavonifractor capillosus ATCC 29799.</title>
        <authorList>
            <person name="Sudarsanam P."/>
            <person name="Ley R."/>
            <person name="Guruge J."/>
            <person name="Turnbaugh P.J."/>
            <person name="Mahowald M."/>
            <person name="Liep D."/>
            <person name="Gordon J."/>
        </authorList>
    </citation>
    <scope>NUCLEOTIDE SEQUENCE [LARGE SCALE GENOMIC DNA]</scope>
    <source>
        <strain evidence="8 9">ATCC 29799</strain>
    </source>
</reference>
<dbReference type="InterPro" id="IPR016032">
    <property type="entry name" value="Sig_transdc_resp-reg_C-effctor"/>
</dbReference>
<proteinExistence type="predicted"/>
<evidence type="ECO:0000256" key="1">
    <source>
        <dbReference type="ARBA" id="ARBA00022553"/>
    </source>
</evidence>
<dbReference type="SMART" id="SM00862">
    <property type="entry name" value="Trans_reg_C"/>
    <property type="match status" value="1"/>
</dbReference>
<keyword evidence="2" id="KW-0902">Two-component regulatory system</keyword>
<evidence type="ECO:0000313" key="9">
    <source>
        <dbReference type="Proteomes" id="UP000003639"/>
    </source>
</evidence>
<dbReference type="GO" id="GO:0005829">
    <property type="term" value="C:cytosol"/>
    <property type="evidence" value="ECO:0007669"/>
    <property type="project" value="TreeGrafter"/>
</dbReference>